<dbReference type="NCBIfam" id="TIGR01876">
    <property type="entry name" value="cas_Cas5d"/>
    <property type="match status" value="1"/>
</dbReference>
<dbReference type="Gene3D" id="3.30.70.2660">
    <property type="match status" value="1"/>
</dbReference>
<organism evidence="3 4">
    <name type="scientific">Pseudoflavonifractor capillosus</name>
    <dbReference type="NCBI Taxonomy" id="106588"/>
    <lineage>
        <taxon>Bacteria</taxon>
        <taxon>Bacillati</taxon>
        <taxon>Bacillota</taxon>
        <taxon>Clostridia</taxon>
        <taxon>Eubacteriales</taxon>
        <taxon>Oscillospiraceae</taxon>
        <taxon>Pseudoflavonifractor</taxon>
    </lineage>
</organism>
<dbReference type="EC" id="3.1.-.-" evidence="2"/>
<dbReference type="GO" id="GO:0004519">
    <property type="term" value="F:endonuclease activity"/>
    <property type="evidence" value="ECO:0007669"/>
    <property type="project" value="UniProtKB-UniRule"/>
</dbReference>
<dbReference type="InterPro" id="IPR010155">
    <property type="entry name" value="CRISPR-assoc_prot_Cas5d"/>
</dbReference>
<keyword evidence="1 2" id="KW-0051">Antiviral defense</keyword>
<evidence type="ECO:0000313" key="4">
    <source>
        <dbReference type="Proteomes" id="UP000760668"/>
    </source>
</evidence>
<dbReference type="RefSeq" id="WP_295369177.1">
    <property type="nucleotide sequence ID" value="NZ_DYUC01000062.1"/>
</dbReference>
<dbReference type="Pfam" id="PF09704">
    <property type="entry name" value="Cas_Cas5d"/>
    <property type="match status" value="1"/>
</dbReference>
<reference evidence="3" key="2">
    <citation type="submission" date="2021-09" db="EMBL/GenBank/DDBJ databases">
        <authorList>
            <person name="Gilroy R."/>
        </authorList>
    </citation>
    <scope>NUCLEOTIDE SEQUENCE</scope>
    <source>
        <strain evidence="3">CHK179-5677</strain>
    </source>
</reference>
<sequence>MQYSNTITLHVWGRYALFSDPITRVGGEKFSYPVPTYQAVKGILESVYWKPSFLWVPDAIRVMNPIETESKGIRPIRYNNGTNDLSIYTYLVNVSYQIQAHFEWNLHRPDLAGDRNENKHYFIAKRMLERGGRRDIFLGTRECQGYVEPCKFHEGPGAYDGTPPMPFGLMVHGITYADEDGSGQMSQRLWRPVMEDGVIRFIRPDECPVIRPIRRQRAKSFALDRNMQDCDALYQEVTRDGLA</sequence>
<comment type="similarity">
    <text evidence="2">Belongs to the CRISPR-associated protein Cas5 family. Subtype I-C/Dvulg subfamily.</text>
</comment>
<dbReference type="InterPro" id="IPR013422">
    <property type="entry name" value="CRISPR-assoc_prot_Cas5_N"/>
</dbReference>
<dbReference type="CDD" id="cd09752">
    <property type="entry name" value="Cas5_I-C"/>
    <property type="match status" value="1"/>
</dbReference>
<accession>A0A921MLY1</accession>
<evidence type="ECO:0000256" key="1">
    <source>
        <dbReference type="ARBA" id="ARBA00023118"/>
    </source>
</evidence>
<evidence type="ECO:0000313" key="3">
    <source>
        <dbReference type="EMBL" id="HJG86657.1"/>
    </source>
</evidence>
<name>A0A921MLY1_9FIRM</name>
<dbReference type="GO" id="GO:0043571">
    <property type="term" value="P:maintenance of CRISPR repeat elements"/>
    <property type="evidence" value="ECO:0007669"/>
    <property type="project" value="UniProtKB-UniRule"/>
</dbReference>
<dbReference type="GO" id="GO:0003723">
    <property type="term" value="F:RNA binding"/>
    <property type="evidence" value="ECO:0007669"/>
    <property type="project" value="UniProtKB-UniRule"/>
</dbReference>
<comment type="function">
    <text evidence="2">CRISPR (clustered regularly interspaced short palindromic repeat) is an adaptive immune system that provides protection against mobile genetic elements (viruses, transposable elements and conjugative plasmids). CRISPR clusters contain spacers, sequences complementary to antecedent mobile elements, and target invading nucleic acids. CRISPR clusters are transcribed and processed into CRISPR RNA (crRNA).</text>
</comment>
<keyword evidence="2" id="KW-0694">RNA-binding</keyword>
<comment type="caution">
    <text evidence="3">The sequence shown here is derived from an EMBL/GenBank/DDBJ whole genome shotgun (WGS) entry which is preliminary data.</text>
</comment>
<dbReference type="PIRSF" id="PIRSF029950">
    <property type="entry name" value="Cas_CT1134"/>
    <property type="match status" value="1"/>
</dbReference>
<dbReference type="EMBL" id="DYUC01000062">
    <property type="protein sequence ID" value="HJG86657.1"/>
    <property type="molecule type" value="Genomic_DNA"/>
</dbReference>
<keyword evidence="2" id="KW-0378">Hydrolase</keyword>
<keyword evidence="2" id="KW-0540">Nuclease</keyword>
<gene>
    <name evidence="3" type="primary">cas5c</name>
    <name evidence="3" type="ORF">K8V01_06520</name>
</gene>
<keyword evidence="2" id="KW-0255">Endonuclease</keyword>
<dbReference type="NCBIfam" id="TIGR02593">
    <property type="entry name" value="CRISPR_cas5"/>
    <property type="match status" value="1"/>
</dbReference>
<reference evidence="3" key="1">
    <citation type="journal article" date="2021" name="PeerJ">
        <title>Extensive microbial diversity within the chicken gut microbiome revealed by metagenomics and culture.</title>
        <authorList>
            <person name="Gilroy R."/>
            <person name="Ravi A."/>
            <person name="Getino M."/>
            <person name="Pursley I."/>
            <person name="Horton D.L."/>
            <person name="Alikhan N.F."/>
            <person name="Baker D."/>
            <person name="Gharbi K."/>
            <person name="Hall N."/>
            <person name="Watson M."/>
            <person name="Adriaenssens E.M."/>
            <person name="Foster-Nyarko E."/>
            <person name="Jarju S."/>
            <person name="Secka A."/>
            <person name="Antonio M."/>
            <person name="Oren A."/>
            <person name="Chaudhuri R.R."/>
            <person name="La Ragione R."/>
            <person name="Hildebrand F."/>
            <person name="Pallen M.J."/>
        </authorList>
    </citation>
    <scope>NUCLEOTIDE SEQUENCE</scope>
    <source>
        <strain evidence="3">CHK179-5677</strain>
    </source>
</reference>
<dbReference type="GO" id="GO:0051607">
    <property type="term" value="P:defense response to virus"/>
    <property type="evidence" value="ECO:0007669"/>
    <property type="project" value="UniProtKB-UniRule"/>
</dbReference>
<dbReference type="AlphaFoldDB" id="A0A921MLY1"/>
<dbReference type="Proteomes" id="UP000760668">
    <property type="component" value="Unassembled WGS sequence"/>
</dbReference>
<dbReference type="GO" id="GO:0016787">
    <property type="term" value="F:hydrolase activity"/>
    <property type="evidence" value="ECO:0007669"/>
    <property type="project" value="UniProtKB-KW"/>
</dbReference>
<protein>
    <recommendedName>
        <fullName evidence="2">pre-crRNA processing endonuclease</fullName>
        <ecNumber evidence="2">3.1.-.-</ecNumber>
    </recommendedName>
</protein>
<evidence type="ECO:0000256" key="2">
    <source>
        <dbReference type="PIRNR" id="PIRNR029950"/>
    </source>
</evidence>
<dbReference type="InterPro" id="IPR021124">
    <property type="entry name" value="CRISPR-assoc_prot_Cas5"/>
</dbReference>
<proteinExistence type="inferred from homology"/>